<gene>
    <name evidence="4" type="ORF">RCL2_001748800</name>
</gene>
<dbReference type="InterPro" id="IPR020422">
    <property type="entry name" value="TYR_PHOSPHATASE_DUAL_dom"/>
</dbReference>
<name>A0A8H3QTA9_9GLOM</name>
<feature type="domain" description="Tyrosine-protein phosphatase" evidence="2">
    <location>
        <begin position="699"/>
        <end position="864"/>
    </location>
</feature>
<feature type="compositionally biased region" description="Polar residues" evidence="1">
    <location>
        <begin position="1"/>
        <end position="54"/>
    </location>
</feature>
<feature type="region of interest" description="Disordered" evidence="1">
    <location>
        <begin position="121"/>
        <end position="155"/>
    </location>
</feature>
<protein>
    <submittedName>
        <fullName evidence="4">Phosphatases II</fullName>
    </submittedName>
</protein>
<dbReference type="FunFam" id="3.90.190.10:FF:000157">
    <property type="entry name" value="Protein-tyrosine phosphatase"/>
    <property type="match status" value="1"/>
</dbReference>
<dbReference type="SUPFAM" id="SSF52799">
    <property type="entry name" value="(Phosphotyrosine protein) phosphatases II"/>
    <property type="match status" value="1"/>
</dbReference>
<feature type="compositionally biased region" description="Polar residues" evidence="1">
    <location>
        <begin position="526"/>
        <end position="539"/>
    </location>
</feature>
<dbReference type="InterPro" id="IPR000387">
    <property type="entry name" value="Tyr_Pase_dom"/>
</dbReference>
<dbReference type="OrthoDB" id="5341823at2759"/>
<feature type="compositionally biased region" description="Polar residues" evidence="1">
    <location>
        <begin position="121"/>
        <end position="132"/>
    </location>
</feature>
<feature type="region of interest" description="Disordered" evidence="1">
    <location>
        <begin position="264"/>
        <end position="288"/>
    </location>
</feature>
<dbReference type="PROSITE" id="PS50054">
    <property type="entry name" value="TYR_PHOSPHATASE_DUAL"/>
    <property type="match status" value="1"/>
</dbReference>
<dbReference type="Gene3D" id="3.90.190.10">
    <property type="entry name" value="Protein tyrosine phosphatase superfamily"/>
    <property type="match status" value="1"/>
</dbReference>
<feature type="compositionally biased region" description="Basic and acidic residues" evidence="1">
    <location>
        <begin position="398"/>
        <end position="436"/>
    </location>
</feature>
<organism evidence="4 5">
    <name type="scientific">Rhizophagus clarus</name>
    <dbReference type="NCBI Taxonomy" id="94130"/>
    <lineage>
        <taxon>Eukaryota</taxon>
        <taxon>Fungi</taxon>
        <taxon>Fungi incertae sedis</taxon>
        <taxon>Mucoromycota</taxon>
        <taxon>Glomeromycotina</taxon>
        <taxon>Glomeromycetes</taxon>
        <taxon>Glomerales</taxon>
        <taxon>Glomeraceae</taxon>
        <taxon>Rhizophagus</taxon>
    </lineage>
</organism>
<dbReference type="EMBL" id="BLAL01000196">
    <property type="protein sequence ID" value="GES90652.1"/>
    <property type="molecule type" value="Genomic_DNA"/>
</dbReference>
<dbReference type="Proteomes" id="UP000615446">
    <property type="component" value="Unassembled WGS sequence"/>
</dbReference>
<accession>A0A8H3QTA9</accession>
<feature type="compositionally biased region" description="Pro residues" evidence="1">
    <location>
        <begin position="68"/>
        <end position="84"/>
    </location>
</feature>
<evidence type="ECO:0000256" key="1">
    <source>
        <dbReference type="SAM" id="MobiDB-lite"/>
    </source>
</evidence>
<evidence type="ECO:0000259" key="3">
    <source>
        <dbReference type="PROSITE" id="PS50056"/>
    </source>
</evidence>
<evidence type="ECO:0000259" key="2">
    <source>
        <dbReference type="PROSITE" id="PS50054"/>
    </source>
</evidence>
<dbReference type="InterPro" id="IPR029021">
    <property type="entry name" value="Prot-tyrosine_phosphatase-like"/>
</dbReference>
<feature type="compositionally biased region" description="Low complexity" evidence="1">
    <location>
        <begin position="137"/>
        <end position="155"/>
    </location>
</feature>
<comment type="caution">
    <text evidence="4">The sequence shown here is derived from an EMBL/GenBank/DDBJ whole genome shotgun (WGS) entry which is preliminary data.</text>
</comment>
<feature type="region of interest" description="Disordered" evidence="1">
    <location>
        <begin position="307"/>
        <end position="353"/>
    </location>
</feature>
<evidence type="ECO:0000313" key="5">
    <source>
        <dbReference type="Proteomes" id="UP000615446"/>
    </source>
</evidence>
<feature type="compositionally biased region" description="Basic and acidic residues" evidence="1">
    <location>
        <begin position="368"/>
        <end position="387"/>
    </location>
</feature>
<dbReference type="AlphaFoldDB" id="A0A8H3QTA9"/>
<feature type="compositionally biased region" description="Low complexity" evidence="1">
    <location>
        <begin position="58"/>
        <end position="67"/>
    </location>
</feature>
<dbReference type="GO" id="GO:0140096">
    <property type="term" value="F:catalytic activity, acting on a protein"/>
    <property type="evidence" value="ECO:0007669"/>
    <property type="project" value="UniProtKB-ARBA"/>
</dbReference>
<dbReference type="PROSITE" id="PS50056">
    <property type="entry name" value="TYR_PHOSPHATASE_2"/>
    <property type="match status" value="1"/>
</dbReference>
<dbReference type="InterPro" id="IPR000340">
    <property type="entry name" value="Dual-sp_phosphatase_cat-dom"/>
</dbReference>
<reference evidence="4" key="1">
    <citation type="submission" date="2019-10" db="EMBL/GenBank/DDBJ databases">
        <title>Conservation and host-specific expression of non-tandemly repeated heterogenous ribosome RNA gene in arbuscular mycorrhizal fungi.</title>
        <authorList>
            <person name="Maeda T."/>
            <person name="Kobayashi Y."/>
            <person name="Nakagawa T."/>
            <person name="Ezawa T."/>
            <person name="Yamaguchi K."/>
            <person name="Bino T."/>
            <person name="Nishimoto Y."/>
            <person name="Shigenobu S."/>
            <person name="Kawaguchi M."/>
        </authorList>
    </citation>
    <scope>NUCLEOTIDE SEQUENCE</scope>
    <source>
        <strain evidence="4">HR1</strain>
    </source>
</reference>
<proteinExistence type="predicted"/>
<sequence length="899" mass="102527">MAETTIQPTSPIERSNEQFPDSSSQDNKYSQQEKMPIQSINLQTQYQQFQSHVASQFPPEQKLQSQSQPPPPGQVQSQPPPPGLSTPQQLLTRPPEFIANKIDATPPPQFHVIQASSSLLSTSKGETFTSSKPAVMTSTTPPTPTSQVSTPKKPLPKKPLQPIYLLLRKCLKEYITGHLTTKTEEDTKEIFNDRKKMHSDFQLYCTEMVLTSARDRILSELEENDRESLKDVNPESDIIKSKFGEGPALYRSFVDVIEELKTQNPASADVNAEEKPSGENESNEPLEDTNSLSRIFRLWEQNNKNDFLGIPNINHSDQHRNRGRGHNRGYWSQRGGPRHAPYSSRGGRSRDWGARDDREFRERRQDDHYRDRREDYPRRDFDRRQEFRGPPIPAPNFNRERLPMGRRDDSYHRNYDDRRRNSYERRPDDRHPRDQRGPPQQHPHPKASPAIYEAPPMPPMPPNGPPNPPLPPPQPTYDYSQYPHDSQYPPGPGYTSEYNSPNYSNYYGSYQESQVNGHTDPPYQYPSVSSSTGWDSQSTPIQSMPPIQLTSFNYNQPGRHTAIPLPTDFMSGPSNAPRINSTRCEEKKATATLTMLTMRTKRECVKTIAVNGYYYQPKLNLDMRLLKGGSYISWIVPEELIDGLTLDPLSPSTDLFDIYTTPSLYKHYYDQVHKHAHSGYGASRSTHRTALGNLALSSCPGKKVRLNGPVRGRATIDRDLDLDFQRLKSLDISMVVCCLSDDELAFLGASWPKYSELAQKHNLQIIRIPMIEGGCPDTLEQIDSVVTHIDRHIQQGRKVLAHCRGGVGRAGLVACCWLLKRRFCLDADRAIRLVRMRRSPKAIETMQQVDFIVQYSNYIHWKLQPPPQNTYEVSSNKNASNNNTVTNEMSDLNIIGHKI</sequence>
<dbReference type="PANTHER" id="PTHR23339">
    <property type="entry name" value="TYROSINE SPECIFIC PROTEIN PHOSPHATASE AND DUAL SPECIFICITY PROTEIN PHOSPHATASE"/>
    <property type="match status" value="1"/>
</dbReference>
<feature type="region of interest" description="Disordered" evidence="1">
    <location>
        <begin position="368"/>
        <end position="539"/>
    </location>
</feature>
<dbReference type="SMART" id="SM00404">
    <property type="entry name" value="PTPc_motif"/>
    <property type="match status" value="1"/>
</dbReference>
<dbReference type="InterPro" id="IPR003595">
    <property type="entry name" value="Tyr_Pase_cat"/>
</dbReference>
<dbReference type="SMART" id="SM00195">
    <property type="entry name" value="DSPc"/>
    <property type="match status" value="1"/>
</dbReference>
<feature type="domain" description="Tyrosine specific protein phosphatases" evidence="3">
    <location>
        <begin position="776"/>
        <end position="849"/>
    </location>
</feature>
<feature type="compositionally biased region" description="Pro residues" evidence="1">
    <location>
        <begin position="455"/>
        <end position="475"/>
    </location>
</feature>
<feature type="compositionally biased region" description="Low complexity" evidence="1">
    <location>
        <begin position="494"/>
        <end position="510"/>
    </location>
</feature>
<evidence type="ECO:0000313" key="4">
    <source>
        <dbReference type="EMBL" id="GES90652.1"/>
    </source>
</evidence>
<feature type="region of interest" description="Disordered" evidence="1">
    <location>
        <begin position="1"/>
        <end position="104"/>
    </location>
</feature>
<dbReference type="Pfam" id="PF00782">
    <property type="entry name" value="DSPc"/>
    <property type="match status" value="1"/>
</dbReference>
<dbReference type="InterPro" id="IPR050561">
    <property type="entry name" value="PTP"/>
</dbReference>